<dbReference type="InterPro" id="IPR027417">
    <property type="entry name" value="P-loop_NTPase"/>
</dbReference>
<dbReference type="PANTHER" id="PTHR43384">
    <property type="entry name" value="SEPTUM SITE-DETERMINING PROTEIN MIND HOMOLOG, CHLOROPLASTIC-RELATED"/>
    <property type="match status" value="1"/>
</dbReference>
<dbReference type="GO" id="GO:0005829">
    <property type="term" value="C:cytosol"/>
    <property type="evidence" value="ECO:0007669"/>
    <property type="project" value="TreeGrafter"/>
</dbReference>
<feature type="domain" description="CobQ/CobB/MinD/ParA nucleotide binding" evidence="2">
    <location>
        <begin position="134"/>
        <end position="346"/>
    </location>
</feature>
<dbReference type="GO" id="GO:0009898">
    <property type="term" value="C:cytoplasmic side of plasma membrane"/>
    <property type="evidence" value="ECO:0007669"/>
    <property type="project" value="TreeGrafter"/>
</dbReference>
<dbReference type="GO" id="GO:0005524">
    <property type="term" value="F:ATP binding"/>
    <property type="evidence" value="ECO:0007669"/>
    <property type="project" value="TreeGrafter"/>
</dbReference>
<organism evidence="3">
    <name type="scientific">uncultured Nocardioidaceae bacterium</name>
    <dbReference type="NCBI Taxonomy" id="253824"/>
    <lineage>
        <taxon>Bacteria</taxon>
        <taxon>Bacillati</taxon>
        <taxon>Actinomycetota</taxon>
        <taxon>Actinomycetes</taxon>
        <taxon>Propionibacteriales</taxon>
        <taxon>Nocardioidaceae</taxon>
        <taxon>environmental samples</taxon>
    </lineage>
</organism>
<feature type="compositionally biased region" description="Basic residues" evidence="1">
    <location>
        <begin position="395"/>
        <end position="407"/>
    </location>
</feature>
<dbReference type="GO" id="GO:0016887">
    <property type="term" value="F:ATP hydrolysis activity"/>
    <property type="evidence" value="ECO:0007669"/>
    <property type="project" value="TreeGrafter"/>
</dbReference>
<dbReference type="AlphaFoldDB" id="A0A6J4MH86"/>
<evidence type="ECO:0000259" key="2">
    <source>
        <dbReference type="Pfam" id="PF01656"/>
    </source>
</evidence>
<evidence type="ECO:0000256" key="1">
    <source>
        <dbReference type="SAM" id="MobiDB-lite"/>
    </source>
</evidence>
<dbReference type="PANTHER" id="PTHR43384:SF13">
    <property type="entry name" value="SLR0110 PROTEIN"/>
    <property type="match status" value="1"/>
</dbReference>
<name>A0A6J4MH86_9ACTN</name>
<dbReference type="Pfam" id="PF01656">
    <property type="entry name" value="CbiA"/>
    <property type="match status" value="1"/>
</dbReference>
<dbReference type="Gene3D" id="3.40.50.300">
    <property type="entry name" value="P-loop containing nucleotide triphosphate hydrolases"/>
    <property type="match status" value="1"/>
</dbReference>
<dbReference type="InterPro" id="IPR002586">
    <property type="entry name" value="CobQ/CobB/MinD/ParA_Nub-bd_dom"/>
</dbReference>
<sequence length="407" mass="43230">MPIIVGNNTADAELFLSVSSAGTSVVHTLDELRRALAEAPEEHAVVLGPGVDLEAAAALADNLRVTRPAVSVILMRRRVDSSVLAEALKSGMRDVVEERDLTGLGEAIKRAHQVYRAVTAPGDRADDAPNGRLVTVFSPKGGVGKTTVAANLCVALAARHLRVCLVDLDLGFGDVAITLQLVPARTIADAVTLESDLDFAVLEPLLTSHRSGFSTLVAPAQPDGMEPIRGPQVSRILAVLKRSFDYVVVDTSPAFDEPALQAFDETDELLLVTTLDVPTLKNVKIACETLDLLGFPKSRRHLVLNRADDKVGLSPDKVETTLDMRIAQAIPTSTEVAKATNAGDPITASHPRHPVSRAVNRLADTVMGVRSASATPVDVHSAAEVRSRPTGARRAAPKRGLLRRAGK</sequence>
<protein>
    <submittedName>
        <fullName evidence="3">Type II/IV secretion system ATPase TadZ/CpaE, associated with Flp pilus assembly</fullName>
    </submittedName>
</protein>
<evidence type="ECO:0000313" key="3">
    <source>
        <dbReference type="EMBL" id="CAA9357751.1"/>
    </source>
</evidence>
<dbReference type="GO" id="GO:0051782">
    <property type="term" value="P:negative regulation of cell division"/>
    <property type="evidence" value="ECO:0007669"/>
    <property type="project" value="TreeGrafter"/>
</dbReference>
<dbReference type="EMBL" id="CADCUI010000056">
    <property type="protein sequence ID" value="CAA9357751.1"/>
    <property type="molecule type" value="Genomic_DNA"/>
</dbReference>
<proteinExistence type="predicted"/>
<accession>A0A6J4MH86</accession>
<dbReference type="InterPro" id="IPR050625">
    <property type="entry name" value="ParA/MinD_ATPase"/>
</dbReference>
<gene>
    <name evidence="3" type="ORF">AVDCRST_MAG34-2223</name>
</gene>
<reference evidence="3" key="1">
    <citation type="submission" date="2020-02" db="EMBL/GenBank/DDBJ databases">
        <authorList>
            <person name="Meier V. D."/>
        </authorList>
    </citation>
    <scope>NUCLEOTIDE SEQUENCE</scope>
    <source>
        <strain evidence="3">AVDCRST_MAG34</strain>
    </source>
</reference>
<dbReference type="SUPFAM" id="SSF52540">
    <property type="entry name" value="P-loop containing nucleoside triphosphate hydrolases"/>
    <property type="match status" value="1"/>
</dbReference>
<feature type="region of interest" description="Disordered" evidence="1">
    <location>
        <begin position="371"/>
        <end position="407"/>
    </location>
</feature>